<feature type="chain" id="PRO_5047020158" evidence="1">
    <location>
        <begin position="20"/>
        <end position="244"/>
    </location>
</feature>
<dbReference type="RefSeq" id="WP_277864250.1">
    <property type="nucleotide sequence ID" value="NZ_JARRAG010000002.1"/>
</dbReference>
<dbReference type="Proteomes" id="UP001216907">
    <property type="component" value="Unassembled WGS sequence"/>
</dbReference>
<dbReference type="InterPro" id="IPR010496">
    <property type="entry name" value="AL/BT2_dom"/>
</dbReference>
<dbReference type="Gene3D" id="2.60.120.560">
    <property type="entry name" value="Exo-inulinase, domain 1"/>
    <property type="match status" value="1"/>
</dbReference>
<evidence type="ECO:0000259" key="2">
    <source>
        <dbReference type="Pfam" id="PF06439"/>
    </source>
</evidence>
<keyword evidence="1" id="KW-0732">Signal</keyword>
<name>A0ABT6FKA3_9BACT</name>
<dbReference type="Pfam" id="PF06439">
    <property type="entry name" value="3keto-disac_hyd"/>
    <property type="match status" value="1"/>
</dbReference>
<evidence type="ECO:0000256" key="1">
    <source>
        <dbReference type="SAM" id="SignalP"/>
    </source>
</evidence>
<reference evidence="3 4" key="1">
    <citation type="submission" date="2023-03" db="EMBL/GenBank/DDBJ databases">
        <title>Paludisphaera mucosa sp. nov. a novel planctomycete from northern fen.</title>
        <authorList>
            <person name="Ivanova A."/>
        </authorList>
    </citation>
    <scope>NUCLEOTIDE SEQUENCE [LARGE SCALE GENOMIC DNA]</scope>
    <source>
        <strain evidence="3 4">Pla2</strain>
    </source>
</reference>
<keyword evidence="4" id="KW-1185">Reference proteome</keyword>
<evidence type="ECO:0000313" key="4">
    <source>
        <dbReference type="Proteomes" id="UP001216907"/>
    </source>
</evidence>
<accession>A0ABT6FKA3</accession>
<feature type="domain" description="3-keto-alpha-glucoside-1,2-lyase/3-keto-2-hydroxy-glucal hydratase" evidence="2">
    <location>
        <begin position="53"/>
        <end position="241"/>
    </location>
</feature>
<comment type="caution">
    <text evidence="3">The sequence shown here is derived from an EMBL/GenBank/DDBJ whole genome shotgun (WGS) entry which is preliminary data.</text>
</comment>
<organism evidence="3 4">
    <name type="scientific">Paludisphaera mucosa</name>
    <dbReference type="NCBI Taxonomy" id="3030827"/>
    <lineage>
        <taxon>Bacteria</taxon>
        <taxon>Pseudomonadati</taxon>
        <taxon>Planctomycetota</taxon>
        <taxon>Planctomycetia</taxon>
        <taxon>Isosphaerales</taxon>
        <taxon>Isosphaeraceae</taxon>
        <taxon>Paludisphaera</taxon>
    </lineage>
</organism>
<feature type="signal peptide" evidence="1">
    <location>
        <begin position="1"/>
        <end position="19"/>
    </location>
</feature>
<sequence length="244" mass="26832">MKRLAFLCLCMSIPALATAEEPPAEAARQPGELVVGVGPGWRPLKEADFAHVNDEADTWTFADDKAEIRCKGTPVGVIRTKDAVKNFELVVEWRHLRSGGNSGVFVWAPPKALADLKPGHLPPGGIEVQILDHGYAEQYKLSTGKTADWFTTHGDVFPVGSSTMKPFPPLSPDGSRSFPTKHRSWGLNQWNHYYVRGVNGEIRLWVNGEEVSGGAQCQPAEGHLCLEAEGSPLEFRNLRIRELP</sequence>
<evidence type="ECO:0000313" key="3">
    <source>
        <dbReference type="EMBL" id="MDG3007982.1"/>
    </source>
</evidence>
<proteinExistence type="predicted"/>
<gene>
    <name evidence="3" type="ORF">PZE19_29815</name>
</gene>
<protein>
    <submittedName>
        <fullName evidence="3">DUF1080 domain-containing protein</fullName>
    </submittedName>
</protein>
<dbReference type="EMBL" id="JARRAG010000002">
    <property type="protein sequence ID" value="MDG3007982.1"/>
    <property type="molecule type" value="Genomic_DNA"/>
</dbReference>